<reference evidence="2 3" key="1">
    <citation type="journal article" date="2020" name="ISME J.">
        <title>Uncovering the hidden diversity of litter-decomposition mechanisms in mushroom-forming fungi.</title>
        <authorList>
            <person name="Floudas D."/>
            <person name="Bentzer J."/>
            <person name="Ahren D."/>
            <person name="Johansson T."/>
            <person name="Persson P."/>
            <person name="Tunlid A."/>
        </authorList>
    </citation>
    <scope>NUCLEOTIDE SEQUENCE [LARGE SCALE GENOMIC DNA]</scope>
    <source>
        <strain evidence="2 3">CBS 291.85</strain>
    </source>
</reference>
<keyword evidence="3" id="KW-1185">Reference proteome</keyword>
<dbReference type="AlphaFoldDB" id="A0A8H5C3B6"/>
<dbReference type="Proteomes" id="UP000559256">
    <property type="component" value="Unassembled WGS sequence"/>
</dbReference>
<proteinExistence type="predicted"/>
<evidence type="ECO:0000313" key="2">
    <source>
        <dbReference type="EMBL" id="KAF5334203.1"/>
    </source>
</evidence>
<organism evidence="2 3">
    <name type="scientific">Tetrapyrgos nigripes</name>
    <dbReference type="NCBI Taxonomy" id="182062"/>
    <lineage>
        <taxon>Eukaryota</taxon>
        <taxon>Fungi</taxon>
        <taxon>Dikarya</taxon>
        <taxon>Basidiomycota</taxon>
        <taxon>Agaricomycotina</taxon>
        <taxon>Agaricomycetes</taxon>
        <taxon>Agaricomycetidae</taxon>
        <taxon>Agaricales</taxon>
        <taxon>Marasmiineae</taxon>
        <taxon>Marasmiaceae</taxon>
        <taxon>Tetrapyrgos</taxon>
    </lineage>
</organism>
<comment type="caution">
    <text evidence="2">The sequence shown here is derived from an EMBL/GenBank/DDBJ whole genome shotgun (WGS) entry which is preliminary data.</text>
</comment>
<name>A0A8H5C3B6_9AGAR</name>
<gene>
    <name evidence="2" type="ORF">D9758_017980</name>
</gene>
<feature type="domain" description="Heterokaryon incompatibility" evidence="1">
    <location>
        <begin position="182"/>
        <end position="282"/>
    </location>
</feature>
<dbReference type="EMBL" id="JAACJM010000265">
    <property type="protein sequence ID" value="KAF5334203.1"/>
    <property type="molecule type" value="Genomic_DNA"/>
</dbReference>
<evidence type="ECO:0000313" key="3">
    <source>
        <dbReference type="Proteomes" id="UP000559256"/>
    </source>
</evidence>
<dbReference type="PANTHER" id="PTHR10622:SF10">
    <property type="entry name" value="HET DOMAIN-CONTAINING PROTEIN"/>
    <property type="match status" value="1"/>
</dbReference>
<dbReference type="PANTHER" id="PTHR10622">
    <property type="entry name" value="HET DOMAIN-CONTAINING PROTEIN"/>
    <property type="match status" value="1"/>
</dbReference>
<dbReference type="InterPro" id="IPR010730">
    <property type="entry name" value="HET"/>
</dbReference>
<dbReference type="OrthoDB" id="5428863at2759"/>
<evidence type="ECO:0000259" key="1">
    <source>
        <dbReference type="Pfam" id="PF06985"/>
    </source>
</evidence>
<sequence>MSFPMESLSRRAREERNTPEKSLFLTPVLSARCIPQLSQFWLYCNQLAMWAAKGTFVETSGGTIAVNKCSWEKTSAQDTKRHQSDPEQSKDPEVNYRVLEERLFDLQGPALGGSGQKSRFRVQREVTMNLRIEGMKLKGVSKPHSALPPHVSEASLAVPRRLINTVTLEIHNFAPDEGIPDYAILSHRWTGGEIGYQDYVGIEDKFWPPYSLAVNGMLPGYIKIVHACRRARMDGFCWIWIDTCCIKQNDREDLSRNIKSMHAYYGNSRICYAYLLDVAENNGRDGGGRRSTHQLEDSEWFSRGWTLQELLAPREVIFVDRDWNQIGLRNDLAEMLSTITLIPAAVIRGTVSLQSVGLIKRLCWSNNRRTAKPEDMAYCLLGILGVAIEPIYGEGVERAFERIRIALIDKYPGSRRELERMNLYTMIPVWSYYSRMLVDEMDFDLR</sequence>
<accession>A0A8H5C3B6</accession>
<dbReference type="Pfam" id="PF06985">
    <property type="entry name" value="HET"/>
    <property type="match status" value="1"/>
</dbReference>
<protein>
    <recommendedName>
        <fullName evidence="1">Heterokaryon incompatibility domain-containing protein</fullName>
    </recommendedName>
</protein>